<name>A0A523S3Y2_UNCAE</name>
<dbReference type="InterPro" id="IPR027417">
    <property type="entry name" value="P-loop_NTPase"/>
</dbReference>
<dbReference type="EMBL" id="SOKJ01000056">
    <property type="protein sequence ID" value="TET12707.1"/>
    <property type="molecule type" value="Genomic_DNA"/>
</dbReference>
<dbReference type="GO" id="GO:0017116">
    <property type="term" value="F:single-stranded DNA helicase activity"/>
    <property type="evidence" value="ECO:0007669"/>
    <property type="project" value="TreeGrafter"/>
</dbReference>
<dbReference type="InterPro" id="IPR051314">
    <property type="entry name" value="AAA_ATPase_RarA/MGS1/WRNIP1"/>
</dbReference>
<dbReference type="SMART" id="SM00382">
    <property type="entry name" value="AAA"/>
    <property type="match status" value="1"/>
</dbReference>
<reference evidence="4 5" key="1">
    <citation type="submission" date="2019-03" db="EMBL/GenBank/DDBJ databases">
        <title>Metabolic potential of uncultured bacteria and archaea associated with petroleum seepage in deep-sea sediments.</title>
        <authorList>
            <person name="Dong X."/>
            <person name="Hubert C."/>
        </authorList>
    </citation>
    <scope>NUCLEOTIDE SEQUENCE [LARGE SCALE GENOMIC DNA]</scope>
    <source>
        <strain evidence="4">E44_bin7</strain>
    </source>
</reference>
<accession>A0A523S3Y2</accession>
<dbReference type="GO" id="GO:0009378">
    <property type="term" value="F:four-way junction helicase activity"/>
    <property type="evidence" value="ECO:0007669"/>
    <property type="project" value="InterPro"/>
</dbReference>
<gene>
    <name evidence="4" type="ORF">E3J84_01135</name>
</gene>
<dbReference type="GO" id="GO:0005524">
    <property type="term" value="F:ATP binding"/>
    <property type="evidence" value="ECO:0007669"/>
    <property type="project" value="UniProtKB-KW"/>
</dbReference>
<keyword evidence="2" id="KW-0067">ATP-binding</keyword>
<dbReference type="GO" id="GO:0006261">
    <property type="term" value="P:DNA-templated DNA replication"/>
    <property type="evidence" value="ECO:0007669"/>
    <property type="project" value="TreeGrafter"/>
</dbReference>
<dbReference type="InterPro" id="IPR003593">
    <property type="entry name" value="AAA+_ATPase"/>
</dbReference>
<keyword evidence="1" id="KW-0547">Nucleotide-binding</keyword>
<dbReference type="AlphaFoldDB" id="A0A523S3Y2"/>
<evidence type="ECO:0000313" key="4">
    <source>
        <dbReference type="EMBL" id="TET12707.1"/>
    </source>
</evidence>
<organism evidence="4 5">
    <name type="scientific">Aerophobetes bacterium</name>
    <dbReference type="NCBI Taxonomy" id="2030807"/>
    <lineage>
        <taxon>Bacteria</taxon>
        <taxon>Candidatus Aerophobota</taxon>
    </lineage>
</organism>
<dbReference type="InterPro" id="IPR008824">
    <property type="entry name" value="RuvB-like_N"/>
</dbReference>
<sequence length="145" mass="16395">MDLFHPEEKKIKPQVPLADRMRPETLEEFVGQEHIVGEGRILQKMIKEDKIVSIIFWGPPGSGKTTLARIIAHLTKSHFVQFSAVASGVADVRKVVKEARARLKAYNRKTILFIDEIHRFNKAQQDAFLPHVEDGTIILIGATTE</sequence>
<comment type="caution">
    <text evidence="4">The sequence shown here is derived from an EMBL/GenBank/DDBJ whole genome shotgun (WGS) entry which is preliminary data.</text>
</comment>
<dbReference type="SUPFAM" id="SSF52540">
    <property type="entry name" value="P-loop containing nucleoside triphosphate hydrolases"/>
    <property type="match status" value="1"/>
</dbReference>
<dbReference type="Pfam" id="PF05496">
    <property type="entry name" value="RuvB_N"/>
    <property type="match status" value="1"/>
</dbReference>
<feature type="domain" description="AAA+ ATPase" evidence="3">
    <location>
        <begin position="50"/>
        <end position="144"/>
    </location>
</feature>
<evidence type="ECO:0000256" key="1">
    <source>
        <dbReference type="ARBA" id="ARBA00022741"/>
    </source>
</evidence>
<dbReference type="FunFam" id="3.40.50.300:FF:000137">
    <property type="entry name" value="Replication-associated recombination protein A"/>
    <property type="match status" value="1"/>
</dbReference>
<dbReference type="GO" id="GO:0006310">
    <property type="term" value="P:DNA recombination"/>
    <property type="evidence" value="ECO:0007669"/>
    <property type="project" value="InterPro"/>
</dbReference>
<dbReference type="Gene3D" id="3.40.50.300">
    <property type="entry name" value="P-loop containing nucleotide triphosphate hydrolases"/>
    <property type="match status" value="1"/>
</dbReference>
<dbReference type="GO" id="GO:0008047">
    <property type="term" value="F:enzyme activator activity"/>
    <property type="evidence" value="ECO:0007669"/>
    <property type="project" value="TreeGrafter"/>
</dbReference>
<dbReference type="GO" id="GO:0000731">
    <property type="term" value="P:DNA synthesis involved in DNA repair"/>
    <property type="evidence" value="ECO:0007669"/>
    <property type="project" value="TreeGrafter"/>
</dbReference>
<proteinExistence type="predicted"/>
<feature type="non-terminal residue" evidence="4">
    <location>
        <position position="145"/>
    </location>
</feature>
<evidence type="ECO:0000313" key="5">
    <source>
        <dbReference type="Proteomes" id="UP000316360"/>
    </source>
</evidence>
<evidence type="ECO:0000259" key="3">
    <source>
        <dbReference type="SMART" id="SM00382"/>
    </source>
</evidence>
<dbReference type="PANTHER" id="PTHR13779">
    <property type="entry name" value="WERNER HELICASE-INTERACTING PROTEIN 1 FAMILY MEMBER"/>
    <property type="match status" value="1"/>
</dbReference>
<dbReference type="Proteomes" id="UP000316360">
    <property type="component" value="Unassembled WGS sequence"/>
</dbReference>
<evidence type="ECO:0000256" key="2">
    <source>
        <dbReference type="ARBA" id="ARBA00022840"/>
    </source>
</evidence>
<dbReference type="CDD" id="cd00009">
    <property type="entry name" value="AAA"/>
    <property type="match status" value="1"/>
</dbReference>
<protein>
    <submittedName>
        <fullName evidence="4">AAA family ATPase</fullName>
    </submittedName>
</protein>
<dbReference type="PANTHER" id="PTHR13779:SF7">
    <property type="entry name" value="ATPASE WRNIP1"/>
    <property type="match status" value="1"/>
</dbReference>